<name>A0A450SW04_9GAMM</name>
<gene>
    <name evidence="1" type="ORF">BECKDK2373B_GA0170837_107116</name>
</gene>
<dbReference type="EMBL" id="CAADEX010000071">
    <property type="protein sequence ID" value="VFJ58166.1"/>
    <property type="molecule type" value="Genomic_DNA"/>
</dbReference>
<sequence length="189" mass="20577">MRERQPQRGCVKKRYGNDDATPLGLAPWCSTTQGSGYAATEGLCYAAPSGQEESRIESIAFSRFGCGSAALCIPTQSMGTREKTRENETKCRSLVLCGRQHSVGVVSVTGRWRQALASVLIKQNRILDDAAQFSENFLLVLSMAATIKQSGTTANVTPVSLGPLHDLRVPRAFIHDVESWMAFLTAFCC</sequence>
<protein>
    <submittedName>
        <fullName evidence="1">Uncharacterized protein</fullName>
    </submittedName>
</protein>
<proteinExistence type="predicted"/>
<accession>A0A450SW04</accession>
<organism evidence="1">
    <name type="scientific">Candidatus Kentrum sp. DK</name>
    <dbReference type="NCBI Taxonomy" id="2126562"/>
    <lineage>
        <taxon>Bacteria</taxon>
        <taxon>Pseudomonadati</taxon>
        <taxon>Pseudomonadota</taxon>
        <taxon>Gammaproteobacteria</taxon>
        <taxon>Candidatus Kentrum</taxon>
    </lineage>
</organism>
<dbReference type="AlphaFoldDB" id="A0A450SW04"/>
<evidence type="ECO:0000313" key="1">
    <source>
        <dbReference type="EMBL" id="VFJ58166.1"/>
    </source>
</evidence>
<reference evidence="1" key="1">
    <citation type="submission" date="2019-02" db="EMBL/GenBank/DDBJ databases">
        <authorList>
            <person name="Gruber-Vodicka R. H."/>
            <person name="Seah K. B. B."/>
        </authorList>
    </citation>
    <scope>NUCLEOTIDE SEQUENCE</scope>
    <source>
        <strain evidence="1">BECK_DK47</strain>
    </source>
</reference>